<dbReference type="EMBL" id="FR824278">
    <property type="protein sequence ID" value="CCA24322.1"/>
    <property type="molecule type" value="Genomic_DNA"/>
</dbReference>
<protein>
    <submittedName>
        <fullName evidence="1">AlNc14C233G9341 protein</fullName>
    </submittedName>
</protein>
<evidence type="ECO:0000313" key="1">
    <source>
        <dbReference type="EMBL" id="CCA24322.1"/>
    </source>
</evidence>
<sequence length="106" mass="11990">MHGVLLACMDSNDPALDDLAHVLMINRLFAANNLNEDVTFATRWRRHVSGKIPSKSQVVFQKFSSWWTSAPAGLQELTRAAQAIAFIELFHICVAPTLYTNDHWIH</sequence>
<name>F0WSJ6_9STRA</name>
<organism evidence="1">
    <name type="scientific">Albugo laibachii Nc14</name>
    <dbReference type="NCBI Taxonomy" id="890382"/>
    <lineage>
        <taxon>Eukaryota</taxon>
        <taxon>Sar</taxon>
        <taxon>Stramenopiles</taxon>
        <taxon>Oomycota</taxon>
        <taxon>Peronosporomycetes</taxon>
        <taxon>Albuginales</taxon>
        <taxon>Albuginaceae</taxon>
        <taxon>Albugo</taxon>
    </lineage>
</organism>
<dbReference type="AlphaFoldDB" id="F0WSJ6"/>
<proteinExistence type="predicted"/>
<gene>
    <name evidence="1" type="primary">AlNc14C233G9341</name>
    <name evidence="1" type="ORF">ALNC14_104660</name>
</gene>
<accession>F0WSJ6</accession>
<dbReference type="HOGENOM" id="CLU_2228210_0_0_1"/>
<reference evidence="1" key="1">
    <citation type="journal article" date="2011" name="PLoS Biol.">
        <title>Gene gain and loss during evolution of obligate parasitism in the white rust pathogen of Arabidopsis thaliana.</title>
        <authorList>
            <person name="Kemen E."/>
            <person name="Gardiner A."/>
            <person name="Schultz-Larsen T."/>
            <person name="Kemen A.C."/>
            <person name="Balmuth A.L."/>
            <person name="Robert-Seilaniantz A."/>
            <person name="Bailey K."/>
            <person name="Holub E."/>
            <person name="Studholme D.J."/>
            <person name="Maclean D."/>
            <person name="Jones J.D."/>
        </authorList>
    </citation>
    <scope>NUCLEOTIDE SEQUENCE</scope>
</reference>
<reference evidence="1" key="2">
    <citation type="submission" date="2011-02" db="EMBL/GenBank/DDBJ databases">
        <authorList>
            <person name="MacLean D."/>
        </authorList>
    </citation>
    <scope>NUCLEOTIDE SEQUENCE</scope>
</reference>